<dbReference type="InterPro" id="IPR027417">
    <property type="entry name" value="P-loop_NTPase"/>
</dbReference>
<dbReference type="NCBIfam" id="TIGR00347">
    <property type="entry name" value="bioD"/>
    <property type="match status" value="1"/>
</dbReference>
<comment type="caution">
    <text evidence="8">Lacks conserved residue(s) required for the propagation of feature annotation.</text>
</comment>
<evidence type="ECO:0000256" key="8">
    <source>
        <dbReference type="HAMAP-Rule" id="MF_00336"/>
    </source>
</evidence>
<dbReference type="CDD" id="cd03109">
    <property type="entry name" value="DTBS"/>
    <property type="match status" value="1"/>
</dbReference>
<evidence type="ECO:0000256" key="3">
    <source>
        <dbReference type="ARBA" id="ARBA00022723"/>
    </source>
</evidence>
<keyword evidence="4 8" id="KW-0547">Nucleotide-binding</keyword>
<dbReference type="InterPro" id="IPR004472">
    <property type="entry name" value="DTB_synth_BioD"/>
</dbReference>
<evidence type="ECO:0000256" key="5">
    <source>
        <dbReference type="ARBA" id="ARBA00022756"/>
    </source>
</evidence>
<dbReference type="STRING" id="357804.Ping_1921"/>
<dbReference type="Gene3D" id="3.40.50.300">
    <property type="entry name" value="P-loop containing nucleotide triphosphate hydrolases"/>
    <property type="match status" value="1"/>
</dbReference>
<comment type="subunit">
    <text evidence="8">Homodimer.</text>
</comment>
<dbReference type="GO" id="GO:0000287">
    <property type="term" value="F:magnesium ion binding"/>
    <property type="evidence" value="ECO:0007669"/>
    <property type="project" value="UniProtKB-UniRule"/>
</dbReference>
<comment type="subcellular location">
    <subcellularLocation>
        <location evidence="8">Cytoplasm</location>
    </subcellularLocation>
</comment>
<comment type="catalytic activity">
    <reaction evidence="8">
        <text>(7R,8S)-7,8-diammoniononanoate + CO2 + ATP = (4R,5S)-dethiobiotin + ADP + phosphate + 3 H(+)</text>
        <dbReference type="Rhea" id="RHEA:15805"/>
        <dbReference type="ChEBI" id="CHEBI:15378"/>
        <dbReference type="ChEBI" id="CHEBI:16526"/>
        <dbReference type="ChEBI" id="CHEBI:30616"/>
        <dbReference type="ChEBI" id="CHEBI:43474"/>
        <dbReference type="ChEBI" id="CHEBI:149469"/>
        <dbReference type="ChEBI" id="CHEBI:149473"/>
        <dbReference type="ChEBI" id="CHEBI:456216"/>
        <dbReference type="EC" id="6.3.3.3"/>
    </reaction>
</comment>
<dbReference type="GO" id="GO:0005524">
    <property type="term" value="F:ATP binding"/>
    <property type="evidence" value="ECO:0007669"/>
    <property type="project" value="UniProtKB-UniRule"/>
</dbReference>
<feature type="binding site" evidence="8">
    <location>
        <position position="60"/>
    </location>
    <ligand>
        <name>Mg(2+)</name>
        <dbReference type="ChEBI" id="CHEBI:18420"/>
    </ligand>
</feature>
<comment type="cofactor">
    <cofactor evidence="8">
        <name>Mg(2+)</name>
        <dbReference type="ChEBI" id="CHEBI:18420"/>
    </cofactor>
</comment>
<dbReference type="PANTHER" id="PTHR43210:SF5">
    <property type="entry name" value="DETHIOBIOTIN SYNTHETASE"/>
    <property type="match status" value="1"/>
</dbReference>
<protein>
    <recommendedName>
        <fullName evidence="8">ATP-dependent dethiobiotin synthetase BioD</fullName>
        <ecNumber evidence="8">6.3.3.3</ecNumber>
    </recommendedName>
    <alternativeName>
        <fullName evidence="8">DTB synthetase</fullName>
        <shortName evidence="8">DTBS</shortName>
    </alternativeName>
    <alternativeName>
        <fullName evidence="8">Dethiobiotin synthase</fullName>
    </alternativeName>
</protein>
<dbReference type="PANTHER" id="PTHR43210">
    <property type="entry name" value="DETHIOBIOTIN SYNTHETASE"/>
    <property type="match status" value="1"/>
</dbReference>
<sequence>MQPFLTPDIYFVTGTDTDVGKTVCCQALLQAANKQKLRTLAYKPIAAGCEQTPYGLRNHDAQLLQKTCNLEVAYKWVNPIAFTPAIAPHIAAQLENKPIEQSYISQGLERLKSLESDLIIVEGAGGWRLPLSADETLSDWVATQKLSVILVVGMKLGCLNHAILTYESILNDGLKVVGWIANQVEKNMPFYTLNIEMLKHKINAPMIAEIPYLHNINEQDLSSYVYFNFATNEMI</sequence>
<dbReference type="FunFam" id="3.40.50.300:FF:000292">
    <property type="entry name" value="ATP-dependent dethiobiotin synthetase BioD"/>
    <property type="match status" value="1"/>
</dbReference>
<name>A1SW28_PSYIN</name>
<feature type="binding site" evidence="8">
    <location>
        <begin position="182"/>
        <end position="183"/>
    </location>
    <ligand>
        <name>ATP</name>
        <dbReference type="ChEBI" id="CHEBI:30616"/>
    </ligand>
</feature>
<evidence type="ECO:0000256" key="4">
    <source>
        <dbReference type="ARBA" id="ARBA00022741"/>
    </source>
</evidence>
<feature type="binding site" evidence="8">
    <location>
        <position position="218"/>
    </location>
    <ligand>
        <name>ATP</name>
        <dbReference type="ChEBI" id="CHEBI:30616"/>
    </ligand>
</feature>
<dbReference type="Proteomes" id="UP000000639">
    <property type="component" value="Chromosome"/>
</dbReference>
<dbReference type="HAMAP" id="MF_00336">
    <property type="entry name" value="BioD"/>
    <property type="match status" value="1"/>
</dbReference>
<dbReference type="EC" id="6.3.3.3" evidence="8"/>
<evidence type="ECO:0000256" key="7">
    <source>
        <dbReference type="ARBA" id="ARBA00022842"/>
    </source>
</evidence>
<dbReference type="AlphaFoldDB" id="A1SW28"/>
<keyword evidence="5 8" id="KW-0093">Biotin biosynthesis</keyword>
<evidence type="ECO:0000313" key="9">
    <source>
        <dbReference type="EMBL" id="ABM03693.1"/>
    </source>
</evidence>
<evidence type="ECO:0000256" key="2">
    <source>
        <dbReference type="ARBA" id="ARBA00022598"/>
    </source>
</evidence>
<dbReference type="HOGENOM" id="CLU_072551_0_0_6"/>
<dbReference type="RefSeq" id="WP_011770253.1">
    <property type="nucleotide sequence ID" value="NC_008709.1"/>
</dbReference>
<feature type="binding site" evidence="8">
    <location>
        <begin position="18"/>
        <end position="23"/>
    </location>
    <ligand>
        <name>ATP</name>
        <dbReference type="ChEBI" id="CHEBI:30616"/>
    </ligand>
</feature>
<keyword evidence="10" id="KW-1185">Reference proteome</keyword>
<keyword evidence="3 8" id="KW-0479">Metal-binding</keyword>
<feature type="active site" evidence="8">
    <location>
        <position position="43"/>
    </location>
</feature>
<accession>A1SW28</accession>
<dbReference type="KEGG" id="pin:Ping_1921"/>
<dbReference type="GO" id="GO:0009102">
    <property type="term" value="P:biotin biosynthetic process"/>
    <property type="evidence" value="ECO:0007669"/>
    <property type="project" value="UniProtKB-UniRule"/>
</dbReference>
<dbReference type="PIRSF" id="PIRSF006755">
    <property type="entry name" value="DTB_synth"/>
    <property type="match status" value="1"/>
</dbReference>
<dbReference type="Pfam" id="PF13500">
    <property type="entry name" value="AAA_26"/>
    <property type="match status" value="1"/>
</dbReference>
<dbReference type="UniPathway" id="UPA00078">
    <property type="reaction ID" value="UER00161"/>
</dbReference>
<keyword evidence="1 8" id="KW-0963">Cytoplasm</keyword>
<feature type="binding site" evidence="8">
    <location>
        <position position="22"/>
    </location>
    <ligand>
        <name>Mg(2+)</name>
        <dbReference type="ChEBI" id="CHEBI:18420"/>
    </ligand>
</feature>
<dbReference type="GO" id="GO:0004141">
    <property type="term" value="F:dethiobiotin synthase activity"/>
    <property type="evidence" value="ECO:0007669"/>
    <property type="project" value="UniProtKB-UniRule"/>
</dbReference>
<dbReference type="GO" id="GO:0042803">
    <property type="term" value="F:protein homodimerization activity"/>
    <property type="evidence" value="ECO:0007669"/>
    <property type="project" value="UniProtKB-ARBA"/>
</dbReference>
<reference evidence="9 10" key="1">
    <citation type="submission" date="2007-01" db="EMBL/GenBank/DDBJ databases">
        <title>Complete sequence of Psychromonas ingrahamii 37.</title>
        <authorList>
            <consortium name="US DOE Joint Genome Institute"/>
            <person name="Copeland A."/>
            <person name="Lucas S."/>
            <person name="Lapidus A."/>
            <person name="Barry K."/>
            <person name="Detter J.C."/>
            <person name="Glavina del Rio T."/>
            <person name="Hammon N."/>
            <person name="Israni S."/>
            <person name="Dalin E."/>
            <person name="Tice H."/>
            <person name="Pitluck S."/>
            <person name="Thompson L.S."/>
            <person name="Brettin T."/>
            <person name="Bruce D."/>
            <person name="Han C."/>
            <person name="Tapia R."/>
            <person name="Schmutz J."/>
            <person name="Larimer F."/>
            <person name="Land M."/>
            <person name="Hauser L."/>
            <person name="Kyrpides N."/>
            <person name="Ivanova N."/>
            <person name="Staley J."/>
            <person name="Richardson P."/>
        </authorList>
    </citation>
    <scope>NUCLEOTIDE SEQUENCE [LARGE SCALE GENOMIC DNA]</scope>
    <source>
        <strain evidence="9 10">37</strain>
    </source>
</reference>
<dbReference type="EMBL" id="CP000510">
    <property type="protein sequence ID" value="ABM03693.1"/>
    <property type="molecule type" value="Genomic_DNA"/>
</dbReference>
<feature type="binding site" evidence="8">
    <location>
        <position position="60"/>
    </location>
    <ligand>
        <name>ATP</name>
        <dbReference type="ChEBI" id="CHEBI:30616"/>
    </ligand>
</feature>
<comment type="function">
    <text evidence="8">Catalyzes a mechanistically unusual reaction, the ATP-dependent insertion of CO2 between the N7 and N8 nitrogen atoms of 7,8-diaminopelargonic acid (DAPA, also called 7,8-diammoniononanoate) to form a ureido ring.</text>
</comment>
<comment type="similarity">
    <text evidence="8">Belongs to the dethiobiotin synthetase family.</text>
</comment>
<organism evidence="9 10">
    <name type="scientific">Psychromonas ingrahamii (strain DSM 17664 / CCUG 51855 / 37)</name>
    <dbReference type="NCBI Taxonomy" id="357804"/>
    <lineage>
        <taxon>Bacteria</taxon>
        <taxon>Pseudomonadati</taxon>
        <taxon>Pseudomonadota</taxon>
        <taxon>Gammaproteobacteria</taxon>
        <taxon>Alteromonadales</taxon>
        <taxon>Psychromonadaceae</taxon>
        <taxon>Psychromonas</taxon>
    </lineage>
</organism>
<evidence type="ECO:0000256" key="6">
    <source>
        <dbReference type="ARBA" id="ARBA00022840"/>
    </source>
</evidence>
<feature type="binding site" evidence="8">
    <location>
        <begin position="122"/>
        <end position="125"/>
    </location>
    <ligand>
        <name>ATP</name>
        <dbReference type="ChEBI" id="CHEBI:30616"/>
    </ligand>
</feature>
<evidence type="ECO:0000256" key="1">
    <source>
        <dbReference type="ARBA" id="ARBA00022490"/>
    </source>
</evidence>
<feature type="binding site" evidence="8">
    <location>
        <begin position="211"/>
        <end position="213"/>
    </location>
    <ligand>
        <name>ATP</name>
        <dbReference type="ChEBI" id="CHEBI:30616"/>
    </ligand>
</feature>
<dbReference type="SUPFAM" id="SSF52540">
    <property type="entry name" value="P-loop containing nucleoside triphosphate hydrolases"/>
    <property type="match status" value="1"/>
</dbReference>
<keyword evidence="6 8" id="KW-0067">ATP-binding</keyword>
<evidence type="ECO:0000313" key="10">
    <source>
        <dbReference type="Proteomes" id="UP000000639"/>
    </source>
</evidence>
<dbReference type="eggNOG" id="COG0132">
    <property type="taxonomic scope" value="Bacteria"/>
</dbReference>
<dbReference type="GO" id="GO:0005829">
    <property type="term" value="C:cytosol"/>
    <property type="evidence" value="ECO:0007669"/>
    <property type="project" value="TreeGrafter"/>
</dbReference>
<comment type="pathway">
    <text evidence="8">Cofactor biosynthesis; biotin biosynthesis; biotin from 7,8-diaminononanoate: step 1/2.</text>
</comment>
<feature type="binding site" evidence="8">
    <location>
        <position position="122"/>
    </location>
    <ligand>
        <name>Mg(2+)</name>
        <dbReference type="ChEBI" id="CHEBI:18420"/>
    </ligand>
</feature>
<dbReference type="OrthoDB" id="9802097at2"/>
<keyword evidence="7 8" id="KW-0460">Magnesium</keyword>
<gene>
    <name evidence="8" type="primary">bioD</name>
    <name evidence="9" type="ordered locus">Ping_1921</name>
</gene>
<keyword evidence="2 8" id="KW-0436">Ligase</keyword>
<proteinExistence type="inferred from homology"/>